<protein>
    <submittedName>
        <fullName evidence="2">Uncharacterized protein</fullName>
    </submittedName>
</protein>
<dbReference type="EMBL" id="JAUJLE010000792">
    <property type="protein sequence ID" value="KAK0950682.1"/>
    <property type="molecule type" value="Genomic_DNA"/>
</dbReference>
<comment type="caution">
    <text evidence="2">The sequence shown here is derived from an EMBL/GenBank/DDBJ whole genome shotgun (WGS) entry which is preliminary data.</text>
</comment>
<accession>A0AAN6JWL3</accession>
<reference evidence="2" key="1">
    <citation type="submission" date="2023-06" db="EMBL/GenBank/DDBJ databases">
        <title>Black Yeasts Isolated from many extreme environments.</title>
        <authorList>
            <person name="Coleine C."/>
            <person name="Stajich J.E."/>
            <person name="Selbmann L."/>
        </authorList>
    </citation>
    <scope>NUCLEOTIDE SEQUENCE</scope>
    <source>
        <strain evidence="2">CCFEE 5200</strain>
    </source>
</reference>
<evidence type="ECO:0000313" key="3">
    <source>
        <dbReference type="Proteomes" id="UP001175353"/>
    </source>
</evidence>
<feature type="transmembrane region" description="Helical" evidence="1">
    <location>
        <begin position="161"/>
        <end position="178"/>
    </location>
</feature>
<keyword evidence="1" id="KW-0812">Transmembrane</keyword>
<proteinExistence type="predicted"/>
<dbReference type="AlphaFoldDB" id="A0AAN6JWL3"/>
<keyword evidence="1" id="KW-0472">Membrane</keyword>
<sequence length="853" mass="92489">MCSVGIGRAYRARAAGFFALITASPLQDDARRGLFEARTEAMFDTLRSLGLESVAHLWPYGRLAKRREDPKAVIEKSRGLALSRCAIHILPICVSIVIISISTIHIYLGRTLPGSIASIAVNVALLQGAAKMQELLIVGSTTAVVMHVLRHELVSGDGVPFGLLGGGFQFSGLGYFWAPEFWGAMLHTPLTFRRKATLAGTLLVAGLIAVAAGPSCAILLVPREQTGKAGGGTFYLPGTNDMLWSTDFTSVMAPFDDFCFWPNASSYATCPSGGYADLWSTFGMAGLARNKPAELDWTAAQLSGSDTKIAMRNSLTDWTRLTNFAQIELATRGVGCQTSAVGVHGPTTVMLARLMNDWFDAVLQIPYSPSWPSKSEYKYWDTRVIKVASRVPVVRVACSDAQNLSSVNSNVQFPVLPAYTCPTGTQGVQLLEINQAPSSRVRTTWVRPMPLGPDNNPTSAALLLEAPWDQQSSSRAVLGCSIDTRWAEADANFDGNDAWSTTNDQCSNYWTHFCPSKGPSWSPITLSSQWLQLLTPFTVPVDPGQPNVTTLENILTNAGIGKGLGLDATRTDTELWNYVNVTSGLNMTISVERILALLVADGLSRYGTSLVYGLDDSGVIEANWTNRGGWNRTKTYAKNLVNGRGQLLFPPTGDFVTQEAKVEITGYVFMATAFTDYLAIAILCLHLAIALAHTLILMVQGTSSGCWDTISELFTLLVNSPPAPIALRNTCAGIRSLKTYSKITTIRAMAPESDGAIAHVVLCFDEDERATTFRMSELPGRPRSPYQFESKSPEPAASFRSRIFEPSLHSVDDQVSILRSIRDDASVAFATKKLVIEVGRKYGDVGRRRSTGG</sequence>
<gene>
    <name evidence="2" type="ORF">LTR91_025488</name>
</gene>
<organism evidence="2 3">
    <name type="scientific">Friedmanniomyces endolithicus</name>
    <dbReference type="NCBI Taxonomy" id="329885"/>
    <lineage>
        <taxon>Eukaryota</taxon>
        <taxon>Fungi</taxon>
        <taxon>Dikarya</taxon>
        <taxon>Ascomycota</taxon>
        <taxon>Pezizomycotina</taxon>
        <taxon>Dothideomycetes</taxon>
        <taxon>Dothideomycetidae</taxon>
        <taxon>Mycosphaerellales</taxon>
        <taxon>Teratosphaeriaceae</taxon>
        <taxon>Friedmanniomyces</taxon>
    </lineage>
</organism>
<name>A0AAN6JWL3_9PEZI</name>
<evidence type="ECO:0000313" key="2">
    <source>
        <dbReference type="EMBL" id="KAK0950682.1"/>
    </source>
</evidence>
<feature type="transmembrane region" description="Helical" evidence="1">
    <location>
        <begin position="198"/>
        <end position="221"/>
    </location>
</feature>
<dbReference type="Proteomes" id="UP001175353">
    <property type="component" value="Unassembled WGS sequence"/>
</dbReference>
<keyword evidence="1" id="KW-1133">Transmembrane helix</keyword>
<feature type="transmembrane region" description="Helical" evidence="1">
    <location>
        <begin position="85"/>
        <end position="108"/>
    </location>
</feature>
<feature type="transmembrane region" description="Helical" evidence="1">
    <location>
        <begin position="677"/>
        <end position="699"/>
    </location>
</feature>
<keyword evidence="3" id="KW-1185">Reference proteome</keyword>
<evidence type="ECO:0000256" key="1">
    <source>
        <dbReference type="SAM" id="Phobius"/>
    </source>
</evidence>